<sequence length="45" mass="4862">MVDFSGHSFSEGRYTWPTALISIKDNYSGPATDDAGNNQIISAQV</sequence>
<dbReference type="AlphaFoldDB" id="A0A160V6R4"/>
<dbReference type="EMBL" id="FAXA01000083">
    <property type="protein sequence ID" value="CUV01484.1"/>
    <property type="molecule type" value="Genomic_DNA"/>
</dbReference>
<proteinExistence type="predicted"/>
<gene>
    <name evidence="1" type="ORF">MGWOODY_Clf241</name>
</gene>
<name>A0A160V6R4_9ZZZZ</name>
<evidence type="ECO:0000313" key="1">
    <source>
        <dbReference type="EMBL" id="CUV01484.1"/>
    </source>
</evidence>
<organism evidence="1">
    <name type="scientific">hydrothermal vent metagenome</name>
    <dbReference type="NCBI Taxonomy" id="652676"/>
    <lineage>
        <taxon>unclassified sequences</taxon>
        <taxon>metagenomes</taxon>
        <taxon>ecological metagenomes</taxon>
    </lineage>
</organism>
<accession>A0A160V6R4</accession>
<protein>
    <submittedName>
        <fullName evidence="1">Uncharacterized protein</fullName>
    </submittedName>
</protein>
<reference evidence="1" key="1">
    <citation type="submission" date="2015-10" db="EMBL/GenBank/DDBJ databases">
        <authorList>
            <person name="Gilbert D.G."/>
        </authorList>
    </citation>
    <scope>NUCLEOTIDE SEQUENCE</scope>
</reference>